<dbReference type="Gene3D" id="3.30.200.20">
    <property type="entry name" value="Phosphorylase Kinase, domain 1"/>
    <property type="match status" value="1"/>
</dbReference>
<reference evidence="10 11" key="1">
    <citation type="submission" date="2014-06" db="EMBL/GenBank/DDBJ databases">
        <title>The Genome of the Aflatoxigenic Filamentous Fungus Aspergillus nomius.</title>
        <authorList>
            <person name="Moore M.G."/>
            <person name="Shannon B.M."/>
            <person name="Brian M.M."/>
        </authorList>
    </citation>
    <scope>NUCLEOTIDE SEQUENCE [LARGE SCALE GENOMIC DNA]</scope>
    <source>
        <strain evidence="10 11">NRRL 13137</strain>
    </source>
</reference>
<proteinExistence type="predicted"/>
<keyword evidence="4" id="KW-0547">Nucleotide-binding</keyword>
<keyword evidence="6" id="KW-0067">ATP-binding</keyword>
<keyword evidence="5" id="KW-0418">Kinase</keyword>
<dbReference type="GeneID" id="26804291"/>
<dbReference type="Pfam" id="PF00069">
    <property type="entry name" value="Pkinase"/>
    <property type="match status" value="1"/>
</dbReference>
<dbReference type="SMART" id="SM00220">
    <property type="entry name" value="S_TKc"/>
    <property type="match status" value="1"/>
</dbReference>
<dbReference type="GO" id="GO:0004674">
    <property type="term" value="F:protein serine/threonine kinase activity"/>
    <property type="evidence" value="ECO:0007669"/>
    <property type="project" value="UniProtKB-KW"/>
</dbReference>
<accession>A0A0L1JAN9</accession>
<dbReference type="EC" id="2.7.11.1" evidence="1"/>
<dbReference type="GO" id="GO:0005524">
    <property type="term" value="F:ATP binding"/>
    <property type="evidence" value="ECO:0007669"/>
    <property type="project" value="UniProtKB-KW"/>
</dbReference>
<dbReference type="InterPro" id="IPR008271">
    <property type="entry name" value="Ser/Thr_kinase_AS"/>
</dbReference>
<evidence type="ECO:0000256" key="2">
    <source>
        <dbReference type="ARBA" id="ARBA00022527"/>
    </source>
</evidence>
<organism evidence="10 11">
    <name type="scientific">Aspergillus nomiae NRRL (strain ATCC 15546 / NRRL 13137 / CBS 260.88 / M93)</name>
    <dbReference type="NCBI Taxonomy" id="1509407"/>
    <lineage>
        <taxon>Eukaryota</taxon>
        <taxon>Fungi</taxon>
        <taxon>Dikarya</taxon>
        <taxon>Ascomycota</taxon>
        <taxon>Pezizomycotina</taxon>
        <taxon>Eurotiomycetes</taxon>
        <taxon>Eurotiomycetidae</taxon>
        <taxon>Eurotiales</taxon>
        <taxon>Aspergillaceae</taxon>
        <taxon>Aspergillus</taxon>
        <taxon>Aspergillus subgen. Circumdati</taxon>
    </lineage>
</organism>
<sequence>MANILQHQKYVALKALRADCYGGHHDIFEREILSKILEVSRHSSHQCRNYVSHLLEQFTHTGPNGDHACLAFDVLGHHLDFQIAKYEDGKLPVRAVKTIARQLLLALDFLHRECGIIHTDLKPTNILLELENKSRTIAHYLSEVPARTDSQRGVTTPLREAIPTSLVSETKSLHVRLIDFGVEKGNRAAHFFDKQGNLLRIPDLRPTCLERLVNGTTKPFLKPIDMPEAEVPIFVDFLEGVIEIDPGSRKPAAELLQHEWIHGPDVIVRFATLGRAILRREKAETEVAAMKYISHTSSIPVPEVFGSRICWASPYIVMSFLKGVPLSQILKDPSTKERPVLNPQISDWSLKRAYHEMAAIMLELSKYRFDSIGSLGGDETGFFIARRPLTFNMNELMASANLPEEVFPSHTFRSATDYFQALATQHLFHLRLQQRNAVIDEDDCRKKFNARCLFLNIAKNLCVEYPEGPFRLYCDDFRPSNVLIDLDTLRVSGVIDWEF</sequence>
<name>A0A0L1JAN9_ASPN3</name>
<dbReference type="GO" id="GO:0050684">
    <property type="term" value="P:regulation of mRNA processing"/>
    <property type="evidence" value="ECO:0007669"/>
    <property type="project" value="TreeGrafter"/>
</dbReference>
<dbReference type="Gene3D" id="1.10.510.10">
    <property type="entry name" value="Transferase(Phosphotransferase) domain 1"/>
    <property type="match status" value="2"/>
</dbReference>
<dbReference type="Pfam" id="PF01636">
    <property type="entry name" value="APH"/>
    <property type="match status" value="1"/>
</dbReference>
<dbReference type="AlphaFoldDB" id="A0A0L1JAN9"/>
<gene>
    <name evidence="10" type="ORF">ANOM_002487</name>
</gene>
<dbReference type="InterPro" id="IPR000719">
    <property type="entry name" value="Prot_kinase_dom"/>
</dbReference>
<evidence type="ECO:0000256" key="6">
    <source>
        <dbReference type="ARBA" id="ARBA00022840"/>
    </source>
</evidence>
<dbReference type="InterPro" id="IPR002575">
    <property type="entry name" value="Aminoglycoside_PTrfase"/>
</dbReference>
<comment type="caution">
    <text evidence="10">The sequence shown here is derived from an EMBL/GenBank/DDBJ whole genome shotgun (WGS) entry which is preliminary data.</text>
</comment>
<evidence type="ECO:0000256" key="5">
    <source>
        <dbReference type="ARBA" id="ARBA00022777"/>
    </source>
</evidence>
<evidence type="ECO:0000256" key="8">
    <source>
        <dbReference type="ARBA" id="ARBA00048679"/>
    </source>
</evidence>
<feature type="domain" description="Protein kinase" evidence="9">
    <location>
        <begin position="1"/>
        <end position="261"/>
    </location>
</feature>
<dbReference type="STRING" id="1509407.A0A0L1JAN9"/>
<dbReference type="PROSITE" id="PS50011">
    <property type="entry name" value="PROTEIN_KINASE_DOM"/>
    <property type="match status" value="1"/>
</dbReference>
<keyword evidence="11" id="KW-1185">Reference proteome</keyword>
<dbReference type="EMBL" id="JNOM01000044">
    <property type="protein sequence ID" value="KNG88819.1"/>
    <property type="molecule type" value="Genomic_DNA"/>
</dbReference>
<dbReference type="OrthoDB" id="5979581at2759"/>
<evidence type="ECO:0000256" key="3">
    <source>
        <dbReference type="ARBA" id="ARBA00022679"/>
    </source>
</evidence>
<dbReference type="PANTHER" id="PTHR47634">
    <property type="entry name" value="PROTEIN KINASE DOMAIN-CONTAINING PROTEIN-RELATED"/>
    <property type="match status" value="1"/>
</dbReference>
<comment type="catalytic activity">
    <reaction evidence="8">
        <text>L-seryl-[protein] + ATP = O-phospho-L-seryl-[protein] + ADP + H(+)</text>
        <dbReference type="Rhea" id="RHEA:17989"/>
        <dbReference type="Rhea" id="RHEA-COMP:9863"/>
        <dbReference type="Rhea" id="RHEA-COMP:11604"/>
        <dbReference type="ChEBI" id="CHEBI:15378"/>
        <dbReference type="ChEBI" id="CHEBI:29999"/>
        <dbReference type="ChEBI" id="CHEBI:30616"/>
        <dbReference type="ChEBI" id="CHEBI:83421"/>
        <dbReference type="ChEBI" id="CHEBI:456216"/>
        <dbReference type="EC" id="2.7.11.1"/>
    </reaction>
</comment>
<evidence type="ECO:0000256" key="4">
    <source>
        <dbReference type="ARBA" id="ARBA00022741"/>
    </source>
</evidence>
<evidence type="ECO:0000313" key="11">
    <source>
        <dbReference type="Proteomes" id="UP000037505"/>
    </source>
</evidence>
<comment type="catalytic activity">
    <reaction evidence="7">
        <text>L-threonyl-[protein] + ATP = O-phospho-L-threonyl-[protein] + ADP + H(+)</text>
        <dbReference type="Rhea" id="RHEA:46608"/>
        <dbReference type="Rhea" id="RHEA-COMP:11060"/>
        <dbReference type="Rhea" id="RHEA-COMP:11605"/>
        <dbReference type="ChEBI" id="CHEBI:15378"/>
        <dbReference type="ChEBI" id="CHEBI:30013"/>
        <dbReference type="ChEBI" id="CHEBI:30616"/>
        <dbReference type="ChEBI" id="CHEBI:61977"/>
        <dbReference type="ChEBI" id="CHEBI:456216"/>
        <dbReference type="EC" id="2.7.11.1"/>
    </reaction>
</comment>
<dbReference type="PROSITE" id="PS00108">
    <property type="entry name" value="PROTEIN_KINASE_ST"/>
    <property type="match status" value="1"/>
</dbReference>
<dbReference type="InterPro" id="IPR011009">
    <property type="entry name" value="Kinase-like_dom_sf"/>
</dbReference>
<evidence type="ECO:0000256" key="1">
    <source>
        <dbReference type="ARBA" id="ARBA00012513"/>
    </source>
</evidence>
<dbReference type="Proteomes" id="UP000037505">
    <property type="component" value="Unassembled WGS sequence"/>
</dbReference>
<dbReference type="GO" id="GO:0000245">
    <property type="term" value="P:spliceosomal complex assembly"/>
    <property type="evidence" value="ECO:0007669"/>
    <property type="project" value="TreeGrafter"/>
</dbReference>
<evidence type="ECO:0000259" key="9">
    <source>
        <dbReference type="PROSITE" id="PS50011"/>
    </source>
</evidence>
<dbReference type="RefSeq" id="XP_015409742.1">
    <property type="nucleotide sequence ID" value="XM_015547744.1"/>
</dbReference>
<dbReference type="SUPFAM" id="SSF56112">
    <property type="entry name" value="Protein kinase-like (PK-like)"/>
    <property type="match status" value="2"/>
</dbReference>
<evidence type="ECO:0000256" key="7">
    <source>
        <dbReference type="ARBA" id="ARBA00047899"/>
    </source>
</evidence>
<evidence type="ECO:0000313" key="10">
    <source>
        <dbReference type="EMBL" id="KNG88819.1"/>
    </source>
</evidence>
<dbReference type="PANTHER" id="PTHR47634:SF9">
    <property type="entry name" value="PROTEIN KINASE DOMAIN-CONTAINING PROTEIN-RELATED"/>
    <property type="match status" value="1"/>
</dbReference>
<keyword evidence="2" id="KW-0723">Serine/threonine-protein kinase</keyword>
<protein>
    <recommendedName>
        <fullName evidence="1">non-specific serine/threonine protein kinase</fullName>
        <ecNumber evidence="1">2.7.11.1</ecNumber>
    </recommendedName>
</protein>
<keyword evidence="3" id="KW-0808">Transferase</keyword>
<dbReference type="InterPro" id="IPR051334">
    <property type="entry name" value="SRPK"/>
</dbReference>